<name>A0A4Y2FB21_ARAVE</name>
<dbReference type="PANTHER" id="PTHR47331:SF2">
    <property type="match status" value="1"/>
</dbReference>
<organism evidence="1 2">
    <name type="scientific">Araneus ventricosus</name>
    <name type="common">Orbweaver spider</name>
    <name type="synonym">Epeira ventricosa</name>
    <dbReference type="NCBI Taxonomy" id="182803"/>
    <lineage>
        <taxon>Eukaryota</taxon>
        <taxon>Metazoa</taxon>
        <taxon>Ecdysozoa</taxon>
        <taxon>Arthropoda</taxon>
        <taxon>Chelicerata</taxon>
        <taxon>Arachnida</taxon>
        <taxon>Araneae</taxon>
        <taxon>Araneomorphae</taxon>
        <taxon>Entelegynae</taxon>
        <taxon>Araneoidea</taxon>
        <taxon>Araneidae</taxon>
        <taxon>Araneus</taxon>
    </lineage>
</organism>
<dbReference type="EMBL" id="BGPR01095277">
    <property type="protein sequence ID" value="GBM37838.1"/>
    <property type="molecule type" value="Genomic_DNA"/>
</dbReference>
<gene>
    <name evidence="1" type="ORF">AVEN_207053_1</name>
</gene>
<protein>
    <recommendedName>
        <fullName evidence="3">Integrase zinc-binding domain-containing protein</fullName>
    </recommendedName>
</protein>
<feature type="non-terminal residue" evidence="1">
    <location>
        <position position="1"/>
    </location>
</feature>
<reference evidence="1 2" key="1">
    <citation type="journal article" date="2019" name="Sci. Rep.">
        <title>Orb-weaving spider Araneus ventricosus genome elucidates the spidroin gene catalogue.</title>
        <authorList>
            <person name="Kono N."/>
            <person name="Nakamura H."/>
            <person name="Ohtoshi R."/>
            <person name="Moran D.A.P."/>
            <person name="Shinohara A."/>
            <person name="Yoshida Y."/>
            <person name="Fujiwara M."/>
            <person name="Mori M."/>
            <person name="Tomita M."/>
            <person name="Arakawa K."/>
        </authorList>
    </citation>
    <scope>NUCLEOTIDE SEQUENCE [LARGE SCALE GENOMIC DNA]</scope>
</reference>
<dbReference type="PANTHER" id="PTHR47331">
    <property type="entry name" value="PHD-TYPE DOMAIN-CONTAINING PROTEIN"/>
    <property type="match status" value="1"/>
</dbReference>
<dbReference type="Proteomes" id="UP000499080">
    <property type="component" value="Unassembled WGS sequence"/>
</dbReference>
<dbReference type="AlphaFoldDB" id="A0A4Y2FB21"/>
<evidence type="ECO:0008006" key="3">
    <source>
        <dbReference type="Google" id="ProtNLM"/>
    </source>
</evidence>
<proteinExistence type="predicted"/>
<evidence type="ECO:0000313" key="2">
    <source>
        <dbReference type="Proteomes" id="UP000499080"/>
    </source>
</evidence>
<keyword evidence="2" id="KW-1185">Reference proteome</keyword>
<comment type="caution">
    <text evidence="1">The sequence shown here is derived from an EMBL/GenBank/DDBJ whole genome shotgun (WGS) entry which is preliminary data.</text>
</comment>
<accession>A0A4Y2FB21</accession>
<evidence type="ECO:0000313" key="1">
    <source>
        <dbReference type="EMBL" id="GBM37838.1"/>
    </source>
</evidence>
<dbReference type="OrthoDB" id="6436735at2759"/>
<sequence>AKGKVANRTSEILDLIPWNSWRYVPTKESPADISSRGVSPKDLPDCRLWWEGLPYLSSPEDDWPKQPVLKDSDQHVLKGRKKPTFVFSVFLKNDIIGALIEKYSSYTKLIYVLPFCIRFINNCKVGKANEHFTGKTRPLTSTKRILADNLIVSYVQNVSLNEDISCIKENKQLSKNSTLLSLCPFIDQDGLLRVGGRLQNAPLHYNAKHPAILPNEHKLSNSIVQYCHILNLHAGGNVLMGILRHTYWIINVKKLIRNVFIIVSYAVDLKVTCPNKNWENSLKID</sequence>